<feature type="chain" id="PRO_5042670051" description="S-protein homolog" evidence="6">
    <location>
        <begin position="25"/>
        <end position="146"/>
    </location>
</feature>
<evidence type="ECO:0000313" key="8">
    <source>
        <dbReference type="Proteomes" id="UP001417504"/>
    </source>
</evidence>
<evidence type="ECO:0000313" key="7">
    <source>
        <dbReference type="EMBL" id="KAK9102501.1"/>
    </source>
</evidence>
<dbReference type="GO" id="GO:0005576">
    <property type="term" value="C:extracellular region"/>
    <property type="evidence" value="ECO:0007669"/>
    <property type="project" value="UniProtKB-SubCell"/>
</dbReference>
<dbReference type="PANTHER" id="PTHR31232">
    <property type="match status" value="1"/>
</dbReference>
<accession>A0AAP0EZD9</accession>
<gene>
    <name evidence="7" type="ORF">Sjap_019755</name>
</gene>
<proteinExistence type="inferred from homology"/>
<protein>
    <recommendedName>
        <fullName evidence="6">S-protein homolog</fullName>
    </recommendedName>
</protein>
<evidence type="ECO:0000256" key="4">
    <source>
        <dbReference type="ARBA" id="ARBA00022525"/>
    </source>
</evidence>
<evidence type="ECO:0000256" key="5">
    <source>
        <dbReference type="ARBA" id="ARBA00022729"/>
    </source>
</evidence>
<keyword evidence="4 6" id="KW-0964">Secreted</keyword>
<organism evidence="7 8">
    <name type="scientific">Stephania japonica</name>
    <dbReference type="NCBI Taxonomy" id="461633"/>
    <lineage>
        <taxon>Eukaryota</taxon>
        <taxon>Viridiplantae</taxon>
        <taxon>Streptophyta</taxon>
        <taxon>Embryophyta</taxon>
        <taxon>Tracheophyta</taxon>
        <taxon>Spermatophyta</taxon>
        <taxon>Magnoliopsida</taxon>
        <taxon>Ranunculales</taxon>
        <taxon>Menispermaceae</taxon>
        <taxon>Menispermoideae</taxon>
        <taxon>Cissampelideae</taxon>
        <taxon>Stephania</taxon>
    </lineage>
</organism>
<reference evidence="7 8" key="1">
    <citation type="submission" date="2024-01" db="EMBL/GenBank/DDBJ databases">
        <title>Genome assemblies of Stephania.</title>
        <authorList>
            <person name="Yang L."/>
        </authorList>
    </citation>
    <scope>NUCLEOTIDE SEQUENCE [LARGE SCALE GENOMIC DNA]</scope>
    <source>
        <strain evidence="7">QJT</strain>
        <tissue evidence="7">Leaf</tissue>
    </source>
</reference>
<dbReference type="Pfam" id="PF05938">
    <property type="entry name" value="Self-incomp_S1"/>
    <property type="match status" value="1"/>
</dbReference>
<evidence type="ECO:0000256" key="1">
    <source>
        <dbReference type="ARBA" id="ARBA00004613"/>
    </source>
</evidence>
<keyword evidence="8" id="KW-1185">Reference proteome</keyword>
<dbReference type="AlphaFoldDB" id="A0AAP0EZD9"/>
<keyword evidence="3 6" id="KW-0713">Self-incompatibility</keyword>
<comment type="similarity">
    <text evidence="2 6">Belongs to the plant self-incompatibility (S1) protein family.</text>
</comment>
<comment type="subcellular location">
    <subcellularLocation>
        <location evidence="1 6">Secreted</location>
    </subcellularLocation>
</comment>
<name>A0AAP0EZD9_9MAGN</name>
<dbReference type="EMBL" id="JBBNAE010000008">
    <property type="protein sequence ID" value="KAK9102501.1"/>
    <property type="molecule type" value="Genomic_DNA"/>
</dbReference>
<evidence type="ECO:0000256" key="2">
    <source>
        <dbReference type="ARBA" id="ARBA00005581"/>
    </source>
</evidence>
<sequence length="146" mass="16762">MIRNMQISAAILVAAAAAVVLVFASNVSGAFHINKKVHDHVYNNITLYARLDVHCKSKQDDLGLQWVGYEQEFVFNFYPNFQETTLFWCNLSWEDPDTGHVYSQGIQAFTLGKCFTDCYWLAKRDGIYFANEDGPQDYKLAYPWNS</sequence>
<feature type="signal peptide" evidence="6">
    <location>
        <begin position="1"/>
        <end position="24"/>
    </location>
</feature>
<dbReference type="GO" id="GO:0060320">
    <property type="term" value="P:rejection of self pollen"/>
    <property type="evidence" value="ECO:0007669"/>
    <property type="project" value="UniProtKB-KW"/>
</dbReference>
<evidence type="ECO:0000256" key="3">
    <source>
        <dbReference type="ARBA" id="ARBA00022471"/>
    </source>
</evidence>
<comment type="caution">
    <text evidence="7">The sequence shown here is derived from an EMBL/GenBank/DDBJ whole genome shotgun (WGS) entry which is preliminary data.</text>
</comment>
<dbReference type="PANTHER" id="PTHR31232:SF155">
    <property type="entry name" value="PLANT SELF-INCOMPATIBILITY PROTEIN S1 FAMILY"/>
    <property type="match status" value="1"/>
</dbReference>
<keyword evidence="5 6" id="KW-0732">Signal</keyword>
<dbReference type="Proteomes" id="UP001417504">
    <property type="component" value="Unassembled WGS sequence"/>
</dbReference>
<evidence type="ECO:0000256" key="6">
    <source>
        <dbReference type="RuleBase" id="RU367044"/>
    </source>
</evidence>
<dbReference type="InterPro" id="IPR010264">
    <property type="entry name" value="Self-incomp_S1"/>
</dbReference>